<evidence type="ECO:0000256" key="5">
    <source>
        <dbReference type="ARBA" id="ARBA00023136"/>
    </source>
</evidence>
<dbReference type="Proteomes" id="UP001149090">
    <property type="component" value="Unassembled WGS sequence"/>
</dbReference>
<feature type="transmembrane region" description="Helical" evidence="6">
    <location>
        <begin position="203"/>
        <end position="222"/>
    </location>
</feature>
<feature type="transmembrane region" description="Helical" evidence="6">
    <location>
        <begin position="77"/>
        <end position="95"/>
    </location>
</feature>
<name>A0A9Q0L647_ANAIG</name>
<dbReference type="GO" id="GO:0046964">
    <property type="term" value="F:3'-phosphoadenosine 5'-phosphosulfate transmembrane transporter activity"/>
    <property type="evidence" value="ECO:0007669"/>
    <property type="project" value="TreeGrafter"/>
</dbReference>
<proteinExistence type="predicted"/>
<organism evidence="7 8">
    <name type="scientific">Anaeramoeba ignava</name>
    <name type="common">Anaerobic marine amoeba</name>
    <dbReference type="NCBI Taxonomy" id="1746090"/>
    <lineage>
        <taxon>Eukaryota</taxon>
        <taxon>Metamonada</taxon>
        <taxon>Anaeramoebidae</taxon>
        <taxon>Anaeramoeba</taxon>
    </lineage>
</organism>
<evidence type="ECO:0000256" key="4">
    <source>
        <dbReference type="ARBA" id="ARBA00022989"/>
    </source>
</evidence>
<dbReference type="InterPro" id="IPR037185">
    <property type="entry name" value="EmrE-like"/>
</dbReference>
<dbReference type="SUPFAM" id="SSF103481">
    <property type="entry name" value="Multidrug resistance efflux transporter EmrE"/>
    <property type="match status" value="1"/>
</dbReference>
<evidence type="ECO:0000313" key="7">
    <source>
        <dbReference type="EMBL" id="KAJ5066678.1"/>
    </source>
</evidence>
<feature type="transmembrane region" description="Helical" evidence="6">
    <location>
        <begin position="148"/>
        <end position="170"/>
    </location>
</feature>
<dbReference type="Pfam" id="PF08449">
    <property type="entry name" value="UAA"/>
    <property type="match status" value="1"/>
</dbReference>
<dbReference type="GO" id="GO:0005789">
    <property type="term" value="C:endoplasmic reticulum membrane"/>
    <property type="evidence" value="ECO:0007669"/>
    <property type="project" value="TreeGrafter"/>
</dbReference>
<evidence type="ECO:0000256" key="1">
    <source>
        <dbReference type="ARBA" id="ARBA00004141"/>
    </source>
</evidence>
<keyword evidence="5 6" id="KW-0472">Membrane</keyword>
<gene>
    <name evidence="7" type="ORF">M0811_13358</name>
</gene>
<dbReference type="OMA" id="QIMFKSA"/>
<dbReference type="OrthoDB" id="438495at2759"/>
<comment type="caution">
    <text evidence="7">The sequence shown here is derived from an EMBL/GenBank/DDBJ whole genome shotgun (WGS) entry which is preliminary data.</text>
</comment>
<keyword evidence="8" id="KW-1185">Reference proteome</keyword>
<evidence type="ECO:0000313" key="8">
    <source>
        <dbReference type="Proteomes" id="UP001149090"/>
    </source>
</evidence>
<sequence length="246" mass="28062">MLAVYVIGSMGLSNWACVYLDFPVQVILKSSKIIFVMIAGKFIQNVRYSWVQYSAAILMIFGIVVFTVENIAISPRFNYAGILIMMFALIGDSFMGNNQERVMKKYRPTQSEMVHYIYLIASMIILALILISGEFFHFFDYALKNKTIFLMIVPFGAVGYVGSATVLILIELFGVHIAVTTTTLRKFFTILTSFFIFSKPFTWKYLIGVFLVFSGIGLNIWYKKRQEMLKESMVSFTNSNNGKMNV</sequence>
<protein>
    <submittedName>
        <fullName evidence="7">Adenosine 3'-phospho 5'-phosphosulfate transporter 2</fullName>
    </submittedName>
</protein>
<keyword evidence="4 6" id="KW-1133">Transmembrane helix</keyword>
<keyword evidence="3 6" id="KW-0812">Transmembrane</keyword>
<comment type="subcellular location">
    <subcellularLocation>
        <location evidence="1">Membrane</location>
        <topology evidence="1">Multi-pass membrane protein</topology>
    </subcellularLocation>
</comment>
<evidence type="ECO:0000256" key="6">
    <source>
        <dbReference type="SAM" id="Phobius"/>
    </source>
</evidence>
<accession>A0A9Q0L647</accession>
<keyword evidence="2" id="KW-0813">Transport</keyword>
<dbReference type="PANTHER" id="PTHR10778:SF8">
    <property type="entry name" value="ADENOSINE 3'-PHOSPHO 5'-PHOSPHOSULFATE TRANSPORTER 2"/>
    <property type="match status" value="1"/>
</dbReference>
<evidence type="ECO:0000256" key="2">
    <source>
        <dbReference type="ARBA" id="ARBA00022448"/>
    </source>
</evidence>
<reference evidence="7" key="1">
    <citation type="submission" date="2022-10" db="EMBL/GenBank/DDBJ databases">
        <title>Novel sulphate-reducing endosymbionts in the free-living metamonad Anaeramoeba.</title>
        <authorList>
            <person name="Jerlstrom-Hultqvist J."/>
            <person name="Cepicka I."/>
            <person name="Gallot-Lavallee L."/>
            <person name="Salas-Leiva D."/>
            <person name="Curtis B.A."/>
            <person name="Zahonova K."/>
            <person name="Pipaliya S."/>
            <person name="Dacks J."/>
            <person name="Roger A.J."/>
        </authorList>
    </citation>
    <scope>NUCLEOTIDE SEQUENCE</scope>
    <source>
        <strain evidence="7">BMAN</strain>
    </source>
</reference>
<feature type="transmembrane region" description="Helical" evidence="6">
    <location>
        <begin position="50"/>
        <end position="71"/>
    </location>
</feature>
<dbReference type="InterPro" id="IPR013657">
    <property type="entry name" value="SCL35B1-4/HUT1"/>
</dbReference>
<dbReference type="AlphaFoldDB" id="A0A9Q0L647"/>
<evidence type="ECO:0000256" key="3">
    <source>
        <dbReference type="ARBA" id="ARBA00022692"/>
    </source>
</evidence>
<feature type="transmembrane region" description="Helical" evidence="6">
    <location>
        <begin position="177"/>
        <end position="197"/>
    </location>
</feature>
<dbReference type="EMBL" id="JAPDFW010000137">
    <property type="protein sequence ID" value="KAJ5066678.1"/>
    <property type="molecule type" value="Genomic_DNA"/>
</dbReference>
<dbReference type="GO" id="GO:0000139">
    <property type="term" value="C:Golgi membrane"/>
    <property type="evidence" value="ECO:0007669"/>
    <property type="project" value="TreeGrafter"/>
</dbReference>
<dbReference type="PANTHER" id="PTHR10778">
    <property type="entry name" value="SOLUTE CARRIER FAMILY 35 MEMBER B"/>
    <property type="match status" value="1"/>
</dbReference>
<feature type="transmembrane region" description="Helical" evidence="6">
    <location>
        <begin position="116"/>
        <end position="136"/>
    </location>
</feature>